<dbReference type="Gene3D" id="2.60.40.1120">
    <property type="entry name" value="Carboxypeptidase-like, regulatory domain"/>
    <property type="match status" value="1"/>
</dbReference>
<dbReference type="GO" id="GO:0044718">
    <property type="term" value="P:siderophore transmembrane transport"/>
    <property type="evidence" value="ECO:0007669"/>
    <property type="project" value="TreeGrafter"/>
</dbReference>
<feature type="domain" description="TonB-dependent receptor plug" evidence="8">
    <location>
        <begin position="122"/>
        <end position="221"/>
    </location>
</feature>
<evidence type="ECO:0000256" key="4">
    <source>
        <dbReference type="ARBA" id="ARBA00022692"/>
    </source>
</evidence>
<dbReference type="InterPro" id="IPR008969">
    <property type="entry name" value="CarboxyPept-like_regulatory"/>
</dbReference>
<dbReference type="Gene3D" id="2.170.130.10">
    <property type="entry name" value="TonB-dependent receptor, plug domain"/>
    <property type="match status" value="1"/>
</dbReference>
<evidence type="ECO:0000256" key="6">
    <source>
        <dbReference type="ARBA" id="ARBA00023237"/>
    </source>
</evidence>
<dbReference type="Gene3D" id="2.40.170.20">
    <property type="entry name" value="TonB-dependent receptor, beta-barrel domain"/>
    <property type="match status" value="1"/>
</dbReference>
<keyword evidence="2" id="KW-0813">Transport</keyword>
<dbReference type="InterPro" id="IPR012910">
    <property type="entry name" value="Plug_dom"/>
</dbReference>
<evidence type="ECO:0000256" key="5">
    <source>
        <dbReference type="ARBA" id="ARBA00023136"/>
    </source>
</evidence>
<dbReference type="RefSeq" id="WP_005468034.1">
    <property type="nucleotide sequence ID" value="NZ_KB291034.1"/>
</dbReference>
<keyword evidence="6" id="KW-0998">Cell outer membrane</keyword>
<keyword evidence="4" id="KW-0812">Transmembrane</keyword>
<dbReference type="SUPFAM" id="SSF56935">
    <property type="entry name" value="Porins"/>
    <property type="match status" value="1"/>
</dbReference>
<dbReference type="InterPro" id="IPR036942">
    <property type="entry name" value="Beta-barrel_TonB_sf"/>
</dbReference>
<dbReference type="PANTHER" id="PTHR30069:SF57">
    <property type="entry name" value="TONB-DEPENDENT RECEPTOR"/>
    <property type="match status" value="1"/>
</dbReference>
<proteinExistence type="predicted"/>
<dbReference type="EMBL" id="AMEQ01000003">
    <property type="protein sequence ID" value="EKY03189.1"/>
    <property type="molecule type" value="Genomic_DNA"/>
</dbReference>
<comment type="subcellular location">
    <subcellularLocation>
        <location evidence="1">Cell outer membrane</location>
        <topology evidence="1">Multi-pass membrane protein</topology>
    </subcellularLocation>
</comment>
<dbReference type="GO" id="GO:0009279">
    <property type="term" value="C:cell outer membrane"/>
    <property type="evidence" value="ECO:0007669"/>
    <property type="project" value="UniProtKB-SubCell"/>
</dbReference>
<dbReference type="InterPro" id="IPR037066">
    <property type="entry name" value="Plug_dom_sf"/>
</dbReference>
<keyword evidence="5" id="KW-0472">Membrane</keyword>
<dbReference type="Proteomes" id="UP000010408">
    <property type="component" value="Unassembled WGS sequence"/>
</dbReference>
<evidence type="ECO:0000313" key="10">
    <source>
        <dbReference type="Proteomes" id="UP000010408"/>
    </source>
</evidence>
<evidence type="ECO:0000256" key="1">
    <source>
        <dbReference type="ARBA" id="ARBA00004571"/>
    </source>
</evidence>
<dbReference type="GO" id="GO:0015344">
    <property type="term" value="F:siderophore uptake transmembrane transporter activity"/>
    <property type="evidence" value="ECO:0007669"/>
    <property type="project" value="TreeGrafter"/>
</dbReference>
<evidence type="ECO:0000256" key="3">
    <source>
        <dbReference type="ARBA" id="ARBA00022452"/>
    </source>
</evidence>
<feature type="signal peptide" evidence="7">
    <location>
        <begin position="1"/>
        <end position="20"/>
    </location>
</feature>
<dbReference type="HOGENOM" id="CLU_016599_1_2_10"/>
<dbReference type="AlphaFoldDB" id="L1NI46"/>
<reference evidence="9 10" key="1">
    <citation type="submission" date="2012-05" db="EMBL/GenBank/DDBJ databases">
        <authorList>
            <person name="Weinstock G."/>
            <person name="Sodergren E."/>
            <person name="Lobos E.A."/>
            <person name="Fulton L."/>
            <person name="Fulton R."/>
            <person name="Courtney L."/>
            <person name="Fronick C."/>
            <person name="O'Laughlin M."/>
            <person name="Godfrey J."/>
            <person name="Wilson R.M."/>
            <person name="Miner T."/>
            <person name="Farmer C."/>
            <person name="Delehaunty K."/>
            <person name="Cordes M."/>
            <person name="Minx P."/>
            <person name="Tomlinson C."/>
            <person name="Chen J."/>
            <person name="Wollam A."/>
            <person name="Pepin K.H."/>
            <person name="Bhonagiri V."/>
            <person name="Zhang X."/>
            <person name="Suruliraj S."/>
            <person name="Warren W."/>
            <person name="Mitreva M."/>
            <person name="Mardis E.R."/>
            <person name="Wilson R.K."/>
        </authorList>
    </citation>
    <scope>NUCLEOTIDE SEQUENCE [LARGE SCALE GENOMIC DNA]</scope>
    <source>
        <strain evidence="9 10">F0037</strain>
    </source>
</reference>
<keyword evidence="9" id="KW-0675">Receptor</keyword>
<dbReference type="PANTHER" id="PTHR30069">
    <property type="entry name" value="TONB-DEPENDENT OUTER MEMBRANE RECEPTOR"/>
    <property type="match status" value="1"/>
</dbReference>
<dbReference type="Pfam" id="PF13715">
    <property type="entry name" value="CarbopepD_reg_2"/>
    <property type="match status" value="1"/>
</dbReference>
<keyword evidence="7" id="KW-0732">Signal</keyword>
<organism evidence="9 10">
    <name type="scientific">Porphyromonas catoniae F0037</name>
    <dbReference type="NCBI Taxonomy" id="1127696"/>
    <lineage>
        <taxon>Bacteria</taxon>
        <taxon>Pseudomonadati</taxon>
        <taxon>Bacteroidota</taxon>
        <taxon>Bacteroidia</taxon>
        <taxon>Bacteroidales</taxon>
        <taxon>Porphyromonadaceae</taxon>
        <taxon>Porphyromonas</taxon>
    </lineage>
</organism>
<gene>
    <name evidence="9" type="ORF">HMPREF9134_00078</name>
</gene>
<evidence type="ECO:0000256" key="2">
    <source>
        <dbReference type="ARBA" id="ARBA00022448"/>
    </source>
</evidence>
<dbReference type="Pfam" id="PF07715">
    <property type="entry name" value="Plug"/>
    <property type="match status" value="1"/>
</dbReference>
<evidence type="ECO:0000313" key="9">
    <source>
        <dbReference type="EMBL" id="EKY03189.1"/>
    </source>
</evidence>
<comment type="caution">
    <text evidence="9">The sequence shown here is derived from an EMBL/GenBank/DDBJ whole genome shotgun (WGS) entry which is preliminary data.</text>
</comment>
<dbReference type="SUPFAM" id="SSF49464">
    <property type="entry name" value="Carboxypeptidase regulatory domain-like"/>
    <property type="match status" value="1"/>
</dbReference>
<sequence>MTRLYYALLALVLSTTTLLAQQGTIKGQVYSATSHDPLEFATVRVQGTTQGATTDSLGHFTIPSVQPGFVRLVVSMLGYETTISSEVHVLGNQTSFIDIALNETSTNLAEVLIRPNRLLKRAESPLSLQTLSLKQIEKSAGANRDVSKLVQTLPGVGATDPNRNDLIVRGGGPSENVFYLDGIEIPVINHFATQGASGGGVGMINPDFVREINFYTGAFPASRTNALSSVMEIKQRDGDTDRMHVKASVGASDAALTLEGPLGRKSSIIVSARQSYLQWLFKAIKLPFLPTYNDFQLKYKYRFDAHHELSIVGIGAIDNMRLNSQLQTTGTEVQRYILSYLPEYKQWNYTIGAVYKHYGRGHVDSWMLNRNMLRNGGVKYQGNDPAQGKLSEYQSDETESKLRYERMYTSLPFKLSFGAGLRYADYSNDAERLIYQSGRIVPVSYDARVKLFAYSAFVQASDEYLNQRLKLSLGVNLVGNTLNSTMSNPLPQLSPRFSASFALTDDIDLNANLGRYAMQPSYTTMGYRASDGSYVNKERLRYIMSNQAVLGAEYHPGDYLRFSAEGFYKAYSGYPISEREGVSLASKGTDYGQVGDEAVLSKGLGRAYGVEVVARLMPWHQLSATATYTMFRSEFTDISDIYRPSSWDTRQMLNLLVSYRLGKSWFLSARWRYIGGAPYTPIDVELSTNKDAWAVTHRAYLDYERFNTLRLPDKHQLDLRLDKEFYFKHWMLNLYVDIQNAYLSSSVSAPIYTNLDTSGRVMDDPTDPSRHQLRKLDYYSKLVLPTLGLIVKI</sequence>
<protein>
    <submittedName>
        <fullName evidence="9">TonB-dependent receptor plug domain protein</fullName>
    </submittedName>
</protein>
<keyword evidence="3" id="KW-1134">Transmembrane beta strand</keyword>
<name>L1NI46_9PORP</name>
<evidence type="ECO:0000256" key="7">
    <source>
        <dbReference type="SAM" id="SignalP"/>
    </source>
</evidence>
<dbReference type="STRING" id="1127696.HMPREF9134_00078"/>
<accession>L1NI46</accession>
<dbReference type="InterPro" id="IPR039426">
    <property type="entry name" value="TonB-dep_rcpt-like"/>
</dbReference>
<feature type="chain" id="PRO_5003955183" evidence="7">
    <location>
        <begin position="21"/>
        <end position="793"/>
    </location>
</feature>
<evidence type="ECO:0000259" key="8">
    <source>
        <dbReference type="Pfam" id="PF07715"/>
    </source>
</evidence>
<dbReference type="PATRIC" id="fig|1127696.3.peg.67"/>
<dbReference type="eggNOG" id="COG4771">
    <property type="taxonomic scope" value="Bacteria"/>
</dbReference>